<comment type="similarity">
    <text evidence="1">Belongs to the 'phage' integrase family.</text>
</comment>
<evidence type="ECO:0000256" key="4">
    <source>
        <dbReference type="ARBA" id="ARBA00022801"/>
    </source>
</evidence>
<evidence type="ECO:0000256" key="1">
    <source>
        <dbReference type="ARBA" id="ARBA00008857"/>
    </source>
</evidence>
<dbReference type="Pfam" id="PF00589">
    <property type="entry name" value="Phage_integrase"/>
    <property type="match status" value="1"/>
</dbReference>
<dbReference type="InterPro" id="IPR013762">
    <property type="entry name" value="Integrase-like_cat_sf"/>
</dbReference>
<dbReference type="InterPro" id="IPR044068">
    <property type="entry name" value="CB"/>
</dbReference>
<protein>
    <recommendedName>
        <fullName evidence="2">Integrase</fullName>
    </recommendedName>
</protein>
<dbReference type="PROSITE" id="PS51900">
    <property type="entry name" value="CB"/>
    <property type="match status" value="1"/>
</dbReference>
<accession>A0A8S5T2D8</accession>
<dbReference type="PANTHER" id="PTHR30349:SF94">
    <property type="entry name" value="INTEGRASE_RECOMBINASE HI_1414-RELATED"/>
    <property type="match status" value="1"/>
</dbReference>
<evidence type="ECO:0000256" key="8">
    <source>
        <dbReference type="PROSITE-ProRule" id="PRU01248"/>
    </source>
</evidence>
<dbReference type="CDD" id="cd00796">
    <property type="entry name" value="INT_Rci_Hp1_C"/>
    <property type="match status" value="1"/>
</dbReference>
<dbReference type="GO" id="GO:0044826">
    <property type="term" value="P:viral genome integration into host DNA"/>
    <property type="evidence" value="ECO:0007669"/>
    <property type="project" value="UniProtKB-KW"/>
</dbReference>
<dbReference type="InterPro" id="IPR011010">
    <property type="entry name" value="DNA_brk_join_enz"/>
</dbReference>
<dbReference type="GO" id="GO:0003677">
    <property type="term" value="F:DNA binding"/>
    <property type="evidence" value="ECO:0007669"/>
    <property type="project" value="UniProtKB-UniRule"/>
</dbReference>
<keyword evidence="5 8" id="KW-0238">DNA-binding</keyword>
<dbReference type="InterPro" id="IPR010998">
    <property type="entry name" value="Integrase_recombinase_N"/>
</dbReference>
<keyword evidence="4" id="KW-0378">Hydrolase</keyword>
<feature type="domain" description="Tyr recombinase" evidence="9">
    <location>
        <begin position="163"/>
        <end position="358"/>
    </location>
</feature>
<keyword evidence="7" id="KW-0229">DNA integration</keyword>
<evidence type="ECO:0000256" key="3">
    <source>
        <dbReference type="ARBA" id="ARBA00022679"/>
    </source>
</evidence>
<dbReference type="PANTHER" id="PTHR30349">
    <property type="entry name" value="PHAGE INTEGRASE-RELATED"/>
    <property type="match status" value="1"/>
</dbReference>
<evidence type="ECO:0000259" key="9">
    <source>
        <dbReference type="PROSITE" id="PS51898"/>
    </source>
</evidence>
<proteinExistence type="inferred from homology"/>
<evidence type="ECO:0000259" key="10">
    <source>
        <dbReference type="PROSITE" id="PS51900"/>
    </source>
</evidence>
<evidence type="ECO:0000256" key="2">
    <source>
        <dbReference type="ARBA" id="ARBA00016082"/>
    </source>
</evidence>
<sequence length="358" mass="40941">MAGIRKTLCGTYEVYGYRLQADGNKQRFSKTFKTRAEAKRFAAELDISAEERSSSITLAALIDEYISEVTSQKRSKRTEEIRLRRLQRDKLAAKTLSSFTNRTIENYIERRLSERAKNRDNYISPSTVNRELTILSDVFQFAIKNELTDVNPCRGVEKPREPEHRERVASDEDIEKLLQASGWDGHTVPKNKMQLAVAAFLFSCQTGMRAGELLKIEYSWLGDNVLHVPAEATKTLSRRDVALSARAREILKLVMELEYEPRIFGGLNDHNRDTLFRKVRDRAGLGPEYDSQNRLIKEGLNFHDGRATFATWAASPDPETGAPRLDVLALARQTGHKDLKMLQRYYRASAEEIAKRLK</sequence>
<dbReference type="Gene3D" id="1.10.443.10">
    <property type="entry name" value="Intergrase catalytic core"/>
    <property type="match status" value="1"/>
</dbReference>
<keyword evidence="6" id="KW-0233">DNA recombination</keyword>
<dbReference type="PROSITE" id="PS51898">
    <property type="entry name" value="TYR_RECOMBINASE"/>
    <property type="match status" value="1"/>
</dbReference>
<dbReference type="Gene3D" id="1.10.150.130">
    <property type="match status" value="1"/>
</dbReference>
<evidence type="ECO:0000256" key="6">
    <source>
        <dbReference type="ARBA" id="ARBA00023172"/>
    </source>
</evidence>
<dbReference type="GO" id="GO:0075713">
    <property type="term" value="P:establishment of integrated proviral latency"/>
    <property type="evidence" value="ECO:0007669"/>
    <property type="project" value="UniProtKB-KW"/>
</dbReference>
<dbReference type="InterPro" id="IPR050090">
    <property type="entry name" value="Tyrosine_recombinase_XerCD"/>
</dbReference>
<dbReference type="SUPFAM" id="SSF56349">
    <property type="entry name" value="DNA breaking-rejoining enzymes"/>
    <property type="match status" value="1"/>
</dbReference>
<name>A0A8S5T2D8_9CAUD</name>
<dbReference type="InterPro" id="IPR002104">
    <property type="entry name" value="Integrase_catalytic"/>
</dbReference>
<dbReference type="GO" id="GO:0016787">
    <property type="term" value="F:hydrolase activity"/>
    <property type="evidence" value="ECO:0007669"/>
    <property type="project" value="UniProtKB-KW"/>
</dbReference>
<evidence type="ECO:0000256" key="5">
    <source>
        <dbReference type="ARBA" id="ARBA00023125"/>
    </source>
</evidence>
<feature type="domain" description="Core-binding (CB)" evidence="10">
    <location>
        <begin position="56"/>
        <end position="143"/>
    </location>
</feature>
<keyword evidence="7" id="KW-1160">Virus entry into host cell</keyword>
<dbReference type="GO" id="GO:0015074">
    <property type="term" value="P:DNA integration"/>
    <property type="evidence" value="ECO:0007669"/>
    <property type="project" value="InterPro"/>
</dbReference>
<organism evidence="11">
    <name type="scientific">Myoviridae sp. ct5ra14</name>
    <dbReference type="NCBI Taxonomy" id="2827659"/>
    <lineage>
        <taxon>Viruses</taxon>
        <taxon>Duplodnaviria</taxon>
        <taxon>Heunggongvirae</taxon>
        <taxon>Uroviricota</taxon>
        <taxon>Caudoviricetes</taxon>
    </lineage>
</organism>
<evidence type="ECO:0000256" key="7">
    <source>
        <dbReference type="ARBA" id="ARBA00023195"/>
    </source>
</evidence>
<dbReference type="GO" id="GO:0016740">
    <property type="term" value="F:transferase activity"/>
    <property type="evidence" value="ECO:0007669"/>
    <property type="project" value="UniProtKB-KW"/>
</dbReference>
<dbReference type="EMBL" id="BK032730">
    <property type="protein sequence ID" value="DAF57187.1"/>
    <property type="molecule type" value="Genomic_DNA"/>
</dbReference>
<keyword evidence="3" id="KW-0808">Transferase</keyword>
<dbReference type="GO" id="GO:0006310">
    <property type="term" value="P:DNA recombination"/>
    <property type="evidence" value="ECO:0007669"/>
    <property type="project" value="UniProtKB-KW"/>
</dbReference>
<reference evidence="11" key="1">
    <citation type="journal article" date="2021" name="Proc. Natl. Acad. Sci. U.S.A.">
        <title>A Catalog of Tens of Thousands of Viruses from Human Metagenomes Reveals Hidden Associations with Chronic Diseases.</title>
        <authorList>
            <person name="Tisza M.J."/>
            <person name="Buck C.B."/>
        </authorList>
    </citation>
    <scope>NUCLEOTIDE SEQUENCE</scope>
    <source>
        <strain evidence="11">Ct5ra14</strain>
    </source>
</reference>
<evidence type="ECO:0000313" key="11">
    <source>
        <dbReference type="EMBL" id="DAF57187.1"/>
    </source>
</evidence>
<keyword evidence="7" id="KW-1179">Viral genome integration</keyword>